<dbReference type="SUPFAM" id="SSF53822">
    <property type="entry name" value="Periplasmic binding protein-like I"/>
    <property type="match status" value="1"/>
</dbReference>
<dbReference type="PROSITE" id="PS00356">
    <property type="entry name" value="HTH_LACI_1"/>
    <property type="match status" value="1"/>
</dbReference>
<gene>
    <name evidence="6" type="ORF">C8D95_11153</name>
</gene>
<dbReference type="PROSITE" id="PS50932">
    <property type="entry name" value="HTH_LACI_2"/>
    <property type="match status" value="1"/>
</dbReference>
<dbReference type="PANTHER" id="PTHR30146:SF148">
    <property type="entry name" value="HTH-TYPE TRANSCRIPTIONAL REPRESSOR PURR-RELATED"/>
    <property type="match status" value="1"/>
</dbReference>
<dbReference type="SUPFAM" id="SSF47413">
    <property type="entry name" value="lambda repressor-like DNA-binding domains"/>
    <property type="match status" value="1"/>
</dbReference>
<evidence type="ECO:0000313" key="6">
    <source>
        <dbReference type="EMBL" id="PWK54618.1"/>
    </source>
</evidence>
<organism evidence="6 7">
    <name type="scientific">Silicimonas algicola</name>
    <dbReference type="NCBI Taxonomy" id="1826607"/>
    <lineage>
        <taxon>Bacteria</taxon>
        <taxon>Pseudomonadati</taxon>
        <taxon>Pseudomonadota</taxon>
        <taxon>Alphaproteobacteria</taxon>
        <taxon>Rhodobacterales</taxon>
        <taxon>Paracoccaceae</taxon>
    </lineage>
</organism>
<evidence type="ECO:0000259" key="5">
    <source>
        <dbReference type="PROSITE" id="PS50932"/>
    </source>
</evidence>
<keyword evidence="3" id="KW-0238">DNA-binding</keyword>
<dbReference type="InterPro" id="IPR046335">
    <property type="entry name" value="LacI/GalR-like_sensor"/>
</dbReference>
<dbReference type="GO" id="GO:0000976">
    <property type="term" value="F:transcription cis-regulatory region binding"/>
    <property type="evidence" value="ECO:0007669"/>
    <property type="project" value="TreeGrafter"/>
</dbReference>
<keyword evidence="4" id="KW-0804">Transcription</keyword>
<keyword evidence="2" id="KW-0805">Transcription regulation</keyword>
<evidence type="ECO:0000256" key="4">
    <source>
        <dbReference type="ARBA" id="ARBA00023163"/>
    </source>
</evidence>
<dbReference type="PANTHER" id="PTHR30146">
    <property type="entry name" value="LACI-RELATED TRANSCRIPTIONAL REPRESSOR"/>
    <property type="match status" value="1"/>
</dbReference>
<proteinExistence type="predicted"/>
<evidence type="ECO:0000313" key="7">
    <source>
        <dbReference type="Proteomes" id="UP000245390"/>
    </source>
</evidence>
<reference evidence="6 7" key="1">
    <citation type="submission" date="2018-05" db="EMBL/GenBank/DDBJ databases">
        <title>Genomic Encyclopedia of Type Strains, Phase IV (KMG-IV): sequencing the most valuable type-strain genomes for metagenomic binning, comparative biology and taxonomic classification.</title>
        <authorList>
            <person name="Goeker M."/>
        </authorList>
    </citation>
    <scope>NUCLEOTIDE SEQUENCE [LARGE SCALE GENOMIC DNA]</scope>
    <source>
        <strain evidence="6 7">DSM 103371</strain>
    </source>
</reference>
<dbReference type="CDD" id="cd01392">
    <property type="entry name" value="HTH_LacI"/>
    <property type="match status" value="1"/>
</dbReference>
<keyword evidence="1" id="KW-0678">Repressor</keyword>
<dbReference type="Gene3D" id="1.10.260.40">
    <property type="entry name" value="lambda repressor-like DNA-binding domains"/>
    <property type="match status" value="1"/>
</dbReference>
<dbReference type="CDD" id="cd06288">
    <property type="entry name" value="PBP1_sucrose_transcription_regulator"/>
    <property type="match status" value="1"/>
</dbReference>
<dbReference type="Pfam" id="PF00356">
    <property type="entry name" value="LacI"/>
    <property type="match status" value="1"/>
</dbReference>
<name>A0A316G1D0_9RHOB</name>
<dbReference type="Pfam" id="PF13377">
    <property type="entry name" value="Peripla_BP_3"/>
    <property type="match status" value="1"/>
</dbReference>
<accession>A0A316G1D0</accession>
<keyword evidence="7" id="KW-1185">Reference proteome</keyword>
<dbReference type="Proteomes" id="UP000245390">
    <property type="component" value="Unassembled WGS sequence"/>
</dbReference>
<dbReference type="EMBL" id="QGGV01000011">
    <property type="protein sequence ID" value="PWK54618.1"/>
    <property type="molecule type" value="Genomic_DNA"/>
</dbReference>
<dbReference type="AlphaFoldDB" id="A0A316G1D0"/>
<dbReference type="InterPro" id="IPR010982">
    <property type="entry name" value="Lambda_DNA-bd_dom_sf"/>
</dbReference>
<dbReference type="RefSeq" id="WP_241239679.1">
    <property type="nucleotide sequence ID" value="NZ_CP034588.1"/>
</dbReference>
<evidence type="ECO:0000256" key="1">
    <source>
        <dbReference type="ARBA" id="ARBA00022491"/>
    </source>
</evidence>
<comment type="caution">
    <text evidence="6">The sequence shown here is derived from an EMBL/GenBank/DDBJ whole genome shotgun (WGS) entry which is preliminary data.</text>
</comment>
<dbReference type="PRINTS" id="PR00036">
    <property type="entry name" value="HTHLACI"/>
</dbReference>
<dbReference type="InterPro" id="IPR000843">
    <property type="entry name" value="HTH_LacI"/>
</dbReference>
<dbReference type="GO" id="GO:0003700">
    <property type="term" value="F:DNA-binding transcription factor activity"/>
    <property type="evidence" value="ECO:0007669"/>
    <property type="project" value="TreeGrafter"/>
</dbReference>
<evidence type="ECO:0000256" key="2">
    <source>
        <dbReference type="ARBA" id="ARBA00023015"/>
    </source>
</evidence>
<dbReference type="InterPro" id="IPR028082">
    <property type="entry name" value="Peripla_BP_I"/>
</dbReference>
<dbReference type="Gene3D" id="3.40.50.2300">
    <property type="match status" value="2"/>
</dbReference>
<sequence>MDATPKGRKKSRATMMDVAELAGVSQATVSLVLNGSPDVKLAETTRERVRTAARDLGYSLPRRKSRKLPDTQPVLLFLADEISSDPWMTAAFDGAQKKALEFGLNAVLAVAADAENEAVVMEQFQSTPLAGIIYGTILTRQVRPSAQVTRHPTVLLNGWDKDRSLHSVVPGDALGGRTAVEHLLDRGRTRIALINGLEGLEATQDRARGYRQALASREIPFDPVLVRDGNWEARSGYEETKALLALETRPDAIFCANDPMAFGCYEAIREAGLKIPDDISVIGFDDREIAKDMHPPLTTMVLPHYEMGEIAAEILIDMAGGHNTVPIQVKVDCPLVVRASV</sequence>
<evidence type="ECO:0000256" key="3">
    <source>
        <dbReference type="ARBA" id="ARBA00023125"/>
    </source>
</evidence>
<protein>
    <submittedName>
        <fullName evidence="6">LacI family transcriptional regulator</fullName>
    </submittedName>
</protein>
<feature type="domain" description="HTH lacI-type" evidence="5">
    <location>
        <begin position="13"/>
        <end position="70"/>
    </location>
</feature>
<dbReference type="SMART" id="SM00354">
    <property type="entry name" value="HTH_LACI"/>
    <property type="match status" value="1"/>
</dbReference>